<accession>A0A5J5FTD1</accession>
<evidence type="ECO:0000256" key="1">
    <source>
        <dbReference type="ARBA" id="ARBA00022491"/>
    </source>
</evidence>
<evidence type="ECO:0000256" key="2">
    <source>
        <dbReference type="ARBA" id="ARBA00023015"/>
    </source>
</evidence>
<dbReference type="EMBL" id="VYKJ01000014">
    <property type="protein sequence ID" value="KAA8996485.1"/>
    <property type="molecule type" value="Genomic_DNA"/>
</dbReference>
<dbReference type="Proteomes" id="UP000335415">
    <property type="component" value="Unassembled WGS sequence"/>
</dbReference>
<dbReference type="SMART" id="SM00342">
    <property type="entry name" value="HTH_ARAC"/>
    <property type="match status" value="1"/>
</dbReference>
<dbReference type="InterPro" id="IPR009057">
    <property type="entry name" value="Homeodomain-like_sf"/>
</dbReference>
<feature type="domain" description="HTH araC/xylS-type" evidence="5">
    <location>
        <begin position="175"/>
        <end position="252"/>
    </location>
</feature>
<dbReference type="PROSITE" id="PS01124">
    <property type="entry name" value="HTH_ARAC_FAMILY_2"/>
    <property type="match status" value="1"/>
</dbReference>
<protein>
    <submittedName>
        <fullName evidence="6">AraC family transcriptional regulator</fullName>
    </submittedName>
</protein>
<comment type="caution">
    <text evidence="6">The sequence shown here is derived from an EMBL/GenBank/DDBJ whole genome shotgun (WGS) entry which is preliminary data.</text>
</comment>
<dbReference type="RefSeq" id="WP_150437141.1">
    <property type="nucleotide sequence ID" value="NZ_VYKJ01000014.1"/>
</dbReference>
<dbReference type="FunFam" id="1.10.10.60:FF:000132">
    <property type="entry name" value="AraC family transcriptional regulator"/>
    <property type="match status" value="1"/>
</dbReference>
<keyword evidence="3" id="KW-0238">DNA-binding</keyword>
<dbReference type="Gene3D" id="1.10.10.60">
    <property type="entry name" value="Homeodomain-like"/>
    <property type="match status" value="2"/>
</dbReference>
<keyword evidence="4" id="KW-0804">Transcription</keyword>
<evidence type="ECO:0000313" key="7">
    <source>
        <dbReference type="Proteomes" id="UP000335415"/>
    </source>
</evidence>
<dbReference type="InterPro" id="IPR018060">
    <property type="entry name" value="HTH_AraC"/>
</dbReference>
<gene>
    <name evidence="6" type="ORF">FJU30_22110</name>
</gene>
<dbReference type="PANTHER" id="PTHR11019:SF199">
    <property type="entry name" value="HTH-TYPE TRANSCRIPTIONAL REGULATOR NIMR"/>
    <property type="match status" value="1"/>
</dbReference>
<dbReference type="OrthoDB" id="5949386at2"/>
<dbReference type="PANTHER" id="PTHR11019">
    <property type="entry name" value="HTH-TYPE TRANSCRIPTIONAL REGULATOR NIMR"/>
    <property type="match status" value="1"/>
</dbReference>
<organism evidence="6 7">
    <name type="scientific">Affinibrenneria salicis</name>
    <dbReference type="NCBI Taxonomy" id="2590031"/>
    <lineage>
        <taxon>Bacteria</taxon>
        <taxon>Pseudomonadati</taxon>
        <taxon>Pseudomonadota</taxon>
        <taxon>Gammaproteobacteria</taxon>
        <taxon>Enterobacterales</taxon>
        <taxon>Pectobacteriaceae</taxon>
        <taxon>Affinibrenneria</taxon>
    </lineage>
</organism>
<dbReference type="GO" id="GO:0003700">
    <property type="term" value="F:DNA-binding transcription factor activity"/>
    <property type="evidence" value="ECO:0007669"/>
    <property type="project" value="InterPro"/>
</dbReference>
<reference evidence="6 7" key="1">
    <citation type="submission" date="2019-09" db="EMBL/GenBank/DDBJ databases">
        <authorList>
            <person name="Li Y."/>
        </authorList>
    </citation>
    <scope>NUCLEOTIDE SEQUENCE [LARGE SCALE GENOMIC DNA]</scope>
    <source>
        <strain evidence="6 7">L3-3HA</strain>
    </source>
</reference>
<evidence type="ECO:0000256" key="4">
    <source>
        <dbReference type="ARBA" id="ARBA00023163"/>
    </source>
</evidence>
<sequence length="253" mass="28281">MCDTSVAASVSEVLYARRFTGDTVRITSRHCHTQGQLLGAWSGLLSVDSDASRWVVPSTHVVWLPPKVAHGLRSHGPFTGWSLYVEPEWCDRLPQIPCALQNSGLLRELVLRILAWTGEEQKAIGYRLCLVLLDEIRLLKADLLGVALPQEPRLLRIAQRLLVCPEDNQPIAIWAAACDMSLRTFSRRFARETGVTFGQWRRQIRLLCALEKLAAGASVKHVALSLGYDNVSAFISLFHRTLGVTPARYFSSY</sequence>
<dbReference type="AlphaFoldDB" id="A0A5J5FTD1"/>
<keyword evidence="7" id="KW-1185">Reference proteome</keyword>
<dbReference type="Pfam" id="PF02311">
    <property type="entry name" value="AraC_binding"/>
    <property type="match status" value="1"/>
</dbReference>
<dbReference type="SUPFAM" id="SSF51182">
    <property type="entry name" value="RmlC-like cupins"/>
    <property type="match status" value="1"/>
</dbReference>
<dbReference type="SUPFAM" id="SSF46689">
    <property type="entry name" value="Homeodomain-like"/>
    <property type="match status" value="2"/>
</dbReference>
<keyword evidence="2" id="KW-0805">Transcription regulation</keyword>
<name>A0A5J5FTD1_9GAMM</name>
<dbReference type="CDD" id="cd06124">
    <property type="entry name" value="cupin_NimR-like_N"/>
    <property type="match status" value="1"/>
</dbReference>
<keyword evidence="1" id="KW-0678">Repressor</keyword>
<dbReference type="InterPro" id="IPR003313">
    <property type="entry name" value="AraC-bd"/>
</dbReference>
<evidence type="ECO:0000313" key="6">
    <source>
        <dbReference type="EMBL" id="KAA8996485.1"/>
    </source>
</evidence>
<evidence type="ECO:0000259" key="5">
    <source>
        <dbReference type="PROSITE" id="PS01124"/>
    </source>
</evidence>
<dbReference type="GO" id="GO:0043565">
    <property type="term" value="F:sequence-specific DNA binding"/>
    <property type="evidence" value="ECO:0007669"/>
    <property type="project" value="InterPro"/>
</dbReference>
<dbReference type="InterPro" id="IPR011051">
    <property type="entry name" value="RmlC_Cupin_sf"/>
</dbReference>
<dbReference type="Pfam" id="PF12833">
    <property type="entry name" value="HTH_18"/>
    <property type="match status" value="1"/>
</dbReference>
<evidence type="ECO:0000256" key="3">
    <source>
        <dbReference type="ARBA" id="ARBA00023125"/>
    </source>
</evidence>
<proteinExistence type="predicted"/>